<name>A0ABU2TF75_9ACTN</name>
<dbReference type="InterPro" id="IPR011989">
    <property type="entry name" value="ARM-like"/>
</dbReference>
<protein>
    <recommendedName>
        <fullName evidence="4">Leucine rich repeat variant</fullName>
    </recommendedName>
</protein>
<dbReference type="Gene3D" id="1.25.10.10">
    <property type="entry name" value="Leucine-rich Repeat Variant"/>
    <property type="match status" value="1"/>
</dbReference>
<feature type="region of interest" description="Disordered" evidence="1">
    <location>
        <begin position="1"/>
        <end position="20"/>
    </location>
</feature>
<dbReference type="Proteomes" id="UP001180551">
    <property type="component" value="Unassembled WGS sequence"/>
</dbReference>
<accession>A0ABU2TF75</accession>
<evidence type="ECO:0000256" key="1">
    <source>
        <dbReference type="SAM" id="MobiDB-lite"/>
    </source>
</evidence>
<organism evidence="2 3">
    <name type="scientific">Streptomyces mooreae</name>
    <dbReference type="NCBI Taxonomy" id="3075523"/>
    <lineage>
        <taxon>Bacteria</taxon>
        <taxon>Bacillati</taxon>
        <taxon>Actinomycetota</taxon>
        <taxon>Actinomycetes</taxon>
        <taxon>Kitasatosporales</taxon>
        <taxon>Streptomycetaceae</taxon>
        <taxon>Streptomyces</taxon>
    </lineage>
</organism>
<evidence type="ECO:0008006" key="4">
    <source>
        <dbReference type="Google" id="ProtNLM"/>
    </source>
</evidence>
<dbReference type="InterPro" id="IPR004830">
    <property type="entry name" value="LRR_variant"/>
</dbReference>
<dbReference type="RefSeq" id="WP_311626606.1">
    <property type="nucleotide sequence ID" value="NZ_JAVRFE010000047.1"/>
</dbReference>
<evidence type="ECO:0000313" key="2">
    <source>
        <dbReference type="EMBL" id="MDT0459591.1"/>
    </source>
</evidence>
<evidence type="ECO:0000313" key="3">
    <source>
        <dbReference type="Proteomes" id="UP001180551"/>
    </source>
</evidence>
<reference evidence="2" key="1">
    <citation type="submission" date="2024-05" db="EMBL/GenBank/DDBJ databases">
        <title>30 novel species of actinomycetes from the DSMZ collection.</title>
        <authorList>
            <person name="Nouioui I."/>
        </authorList>
    </citation>
    <scope>NUCLEOTIDE SEQUENCE</scope>
    <source>
        <strain evidence="2">DSM 41527</strain>
    </source>
</reference>
<dbReference type="Pfam" id="PF01816">
    <property type="entry name" value="LRV"/>
    <property type="match status" value="1"/>
</dbReference>
<proteinExistence type="predicted"/>
<gene>
    <name evidence="2" type="ORF">RM550_28405</name>
</gene>
<dbReference type="InterPro" id="IPR016024">
    <property type="entry name" value="ARM-type_fold"/>
</dbReference>
<comment type="caution">
    <text evidence="2">The sequence shown here is derived from an EMBL/GenBank/DDBJ whole genome shotgun (WGS) entry which is preliminary data.</text>
</comment>
<dbReference type="EMBL" id="JAVRFE010000047">
    <property type="protein sequence ID" value="MDT0459591.1"/>
    <property type="molecule type" value="Genomic_DNA"/>
</dbReference>
<keyword evidence="3" id="KW-1185">Reference proteome</keyword>
<sequence>MPSTTQQRKSLDGRSDLMGGWKPNFLPGFSRDAAVEVRLRAATDPRLTVASAVRMLDDPHDRVRHAAARQPQLPAGVLLQLLRDPDTAQAAARHPALPVAVMERMLQ</sequence>
<dbReference type="SUPFAM" id="SSF48371">
    <property type="entry name" value="ARM repeat"/>
    <property type="match status" value="1"/>
</dbReference>